<feature type="chain" id="PRO_5032370085" evidence="1">
    <location>
        <begin position="24"/>
        <end position="113"/>
    </location>
</feature>
<keyword evidence="1" id="KW-0732">Signal</keyword>
<evidence type="ECO:0000313" key="3">
    <source>
        <dbReference type="Proteomes" id="UP000016665"/>
    </source>
</evidence>
<dbReference type="AlphaFoldDB" id="A0A803VDG0"/>
<proteinExistence type="predicted"/>
<reference evidence="2 3" key="1">
    <citation type="journal article" date="2012" name="Nature">
        <title>The genomic landscape of species divergence in Ficedula flycatchers.</title>
        <authorList>
            <person name="Ellegren H."/>
            <person name="Smeds L."/>
            <person name="Burri R."/>
            <person name="Olason P.I."/>
            <person name="Backstrom N."/>
            <person name="Kawakami T."/>
            <person name="Kunstner A."/>
            <person name="Makinen H."/>
            <person name="Nadachowska-Brzyska K."/>
            <person name="Qvarnstrom A."/>
            <person name="Uebbing S."/>
            <person name="Wolf J.B."/>
        </authorList>
    </citation>
    <scope>NUCLEOTIDE SEQUENCE [LARGE SCALE GENOMIC DNA]</scope>
</reference>
<evidence type="ECO:0000313" key="2">
    <source>
        <dbReference type="Ensembl" id="ENSFALP00000020766.1"/>
    </source>
</evidence>
<dbReference type="Ensembl" id="ENSFALT00000035508.1">
    <property type="protein sequence ID" value="ENSFALP00000020766.1"/>
    <property type="gene ID" value="ENSFALG00000025406.1"/>
</dbReference>
<name>A0A803VDG0_FICAL</name>
<sequence length="113" mass="12809">MCGGCREQILLNWLLHAWELGMSALWAHVAVTGHELLPSQEQLCVCAVLSSHAYEVTGPLLTVPTYSSSMRHTQTISACTEERCGSPQSFFPPQESLIRMLQWPPWPWQEVWN</sequence>
<evidence type="ECO:0000256" key="1">
    <source>
        <dbReference type="SAM" id="SignalP"/>
    </source>
</evidence>
<reference evidence="2" key="3">
    <citation type="submission" date="2025-09" db="UniProtKB">
        <authorList>
            <consortium name="Ensembl"/>
        </authorList>
    </citation>
    <scope>IDENTIFICATION</scope>
</reference>
<keyword evidence="3" id="KW-1185">Reference proteome</keyword>
<protein>
    <submittedName>
        <fullName evidence="2">Uncharacterized protein</fullName>
    </submittedName>
</protein>
<feature type="signal peptide" evidence="1">
    <location>
        <begin position="1"/>
        <end position="23"/>
    </location>
</feature>
<accession>A0A803VDG0</accession>
<organism evidence="2 3">
    <name type="scientific">Ficedula albicollis</name>
    <name type="common">Collared flycatcher</name>
    <name type="synonym">Muscicapa albicollis</name>
    <dbReference type="NCBI Taxonomy" id="59894"/>
    <lineage>
        <taxon>Eukaryota</taxon>
        <taxon>Metazoa</taxon>
        <taxon>Chordata</taxon>
        <taxon>Craniata</taxon>
        <taxon>Vertebrata</taxon>
        <taxon>Euteleostomi</taxon>
        <taxon>Archelosauria</taxon>
        <taxon>Archosauria</taxon>
        <taxon>Dinosauria</taxon>
        <taxon>Saurischia</taxon>
        <taxon>Theropoda</taxon>
        <taxon>Coelurosauria</taxon>
        <taxon>Aves</taxon>
        <taxon>Neognathae</taxon>
        <taxon>Neoaves</taxon>
        <taxon>Telluraves</taxon>
        <taxon>Australaves</taxon>
        <taxon>Passeriformes</taxon>
        <taxon>Muscicapidae</taxon>
        <taxon>Ficedula</taxon>
    </lineage>
</organism>
<dbReference type="Proteomes" id="UP000016665">
    <property type="component" value="Chromosome 2"/>
</dbReference>
<reference evidence="2" key="2">
    <citation type="submission" date="2025-08" db="UniProtKB">
        <authorList>
            <consortium name="Ensembl"/>
        </authorList>
    </citation>
    <scope>IDENTIFICATION</scope>
</reference>